<dbReference type="PROSITE" id="PS50863">
    <property type="entry name" value="B3"/>
    <property type="match status" value="1"/>
</dbReference>
<dbReference type="InterPro" id="IPR051837">
    <property type="entry name" value="SortingNexin/PXDomain-PKLike"/>
</dbReference>
<evidence type="ECO:0000256" key="5">
    <source>
        <dbReference type="ARBA" id="ARBA00023125"/>
    </source>
</evidence>
<evidence type="ECO:0000256" key="4">
    <source>
        <dbReference type="ARBA" id="ARBA00023015"/>
    </source>
</evidence>
<protein>
    <recommendedName>
        <fullName evidence="8">TF-B3 domain-containing protein</fullName>
    </recommendedName>
</protein>
<feature type="domain" description="TF-B3" evidence="8">
    <location>
        <begin position="100"/>
        <end position="159"/>
    </location>
</feature>
<name>A0ABS8UQN4_DATST</name>
<dbReference type="PANTHER" id="PTHR22999:SF23">
    <property type="entry name" value="SORTING NEXIN-16"/>
    <property type="match status" value="1"/>
</dbReference>
<dbReference type="InterPro" id="IPR015300">
    <property type="entry name" value="DNA-bd_pseudobarrel_sf"/>
</dbReference>
<dbReference type="PANTHER" id="PTHR22999">
    <property type="entry name" value="PX SERINE/THREONINE KINASE PXK"/>
    <property type="match status" value="1"/>
</dbReference>
<evidence type="ECO:0000256" key="2">
    <source>
        <dbReference type="ARBA" id="ARBA00004496"/>
    </source>
</evidence>
<keyword evidence="7" id="KW-0539">Nucleus</keyword>
<keyword evidence="3" id="KW-0963">Cytoplasm</keyword>
<proteinExistence type="predicted"/>
<evidence type="ECO:0000313" key="10">
    <source>
        <dbReference type="Proteomes" id="UP000823775"/>
    </source>
</evidence>
<gene>
    <name evidence="9" type="ORF">HAX54_019118</name>
</gene>
<evidence type="ECO:0000256" key="1">
    <source>
        <dbReference type="ARBA" id="ARBA00004123"/>
    </source>
</evidence>
<evidence type="ECO:0000313" key="9">
    <source>
        <dbReference type="EMBL" id="MCD9560436.1"/>
    </source>
</evidence>
<evidence type="ECO:0000256" key="3">
    <source>
        <dbReference type="ARBA" id="ARBA00022490"/>
    </source>
</evidence>
<sequence length="213" mass="24247">MLYDGAPATLVSLIGHKQYRRCARDLYYFLQSTICLKQLIWCPRTCISVFPELTDLVKDITRRHKLSLILRCREILYGMARVGANALLLLLIITRKSFTGQHWEMQGMEGGKWQMFFTQGWCKFVGDNHLVVGDACVYELIKEFQAAELMPQVHILRSRVEENSTNLHTGSVSMNPALSTGKNCILQFDESKHTENSVVFGPVSSDRTNLKTS</sequence>
<comment type="caution">
    <text evidence="9">The sequence shown here is derived from an EMBL/GenBank/DDBJ whole genome shotgun (WGS) entry which is preliminary data.</text>
</comment>
<keyword evidence="4" id="KW-0805">Transcription regulation</keyword>
<accession>A0ABS8UQN4</accession>
<evidence type="ECO:0000256" key="7">
    <source>
        <dbReference type="ARBA" id="ARBA00023242"/>
    </source>
</evidence>
<dbReference type="EMBL" id="JACEIK010002323">
    <property type="protein sequence ID" value="MCD9560436.1"/>
    <property type="molecule type" value="Genomic_DNA"/>
</dbReference>
<organism evidence="9 10">
    <name type="scientific">Datura stramonium</name>
    <name type="common">Jimsonweed</name>
    <name type="synonym">Common thornapple</name>
    <dbReference type="NCBI Taxonomy" id="4076"/>
    <lineage>
        <taxon>Eukaryota</taxon>
        <taxon>Viridiplantae</taxon>
        <taxon>Streptophyta</taxon>
        <taxon>Embryophyta</taxon>
        <taxon>Tracheophyta</taxon>
        <taxon>Spermatophyta</taxon>
        <taxon>Magnoliopsida</taxon>
        <taxon>eudicotyledons</taxon>
        <taxon>Gunneridae</taxon>
        <taxon>Pentapetalae</taxon>
        <taxon>asterids</taxon>
        <taxon>lamiids</taxon>
        <taxon>Solanales</taxon>
        <taxon>Solanaceae</taxon>
        <taxon>Solanoideae</taxon>
        <taxon>Datureae</taxon>
        <taxon>Datura</taxon>
    </lineage>
</organism>
<keyword evidence="6" id="KW-0804">Transcription</keyword>
<comment type="subcellular location">
    <subcellularLocation>
        <location evidence="2">Cytoplasm</location>
    </subcellularLocation>
    <subcellularLocation>
        <location evidence="1">Nucleus</location>
    </subcellularLocation>
</comment>
<dbReference type="CDD" id="cd10017">
    <property type="entry name" value="B3_DNA"/>
    <property type="match status" value="1"/>
</dbReference>
<dbReference type="Proteomes" id="UP000823775">
    <property type="component" value="Unassembled WGS sequence"/>
</dbReference>
<keyword evidence="10" id="KW-1185">Reference proteome</keyword>
<evidence type="ECO:0000256" key="6">
    <source>
        <dbReference type="ARBA" id="ARBA00023163"/>
    </source>
</evidence>
<reference evidence="9 10" key="1">
    <citation type="journal article" date="2021" name="BMC Genomics">
        <title>Datura genome reveals duplications of psychoactive alkaloid biosynthetic genes and high mutation rate following tissue culture.</title>
        <authorList>
            <person name="Rajewski A."/>
            <person name="Carter-House D."/>
            <person name="Stajich J."/>
            <person name="Litt A."/>
        </authorList>
    </citation>
    <scope>NUCLEOTIDE SEQUENCE [LARGE SCALE GENOMIC DNA]</scope>
    <source>
        <strain evidence="9">AR-01</strain>
    </source>
</reference>
<dbReference type="SUPFAM" id="SSF101936">
    <property type="entry name" value="DNA-binding pseudobarrel domain"/>
    <property type="match status" value="1"/>
</dbReference>
<evidence type="ECO:0000259" key="8">
    <source>
        <dbReference type="PROSITE" id="PS50863"/>
    </source>
</evidence>
<dbReference type="Pfam" id="PF02362">
    <property type="entry name" value="B3"/>
    <property type="match status" value="1"/>
</dbReference>
<dbReference type="Gene3D" id="2.40.330.10">
    <property type="entry name" value="DNA-binding pseudobarrel domain"/>
    <property type="match status" value="1"/>
</dbReference>
<keyword evidence="5" id="KW-0238">DNA-binding</keyword>
<dbReference type="InterPro" id="IPR003340">
    <property type="entry name" value="B3_DNA-bd"/>
</dbReference>